<evidence type="ECO:0008006" key="4">
    <source>
        <dbReference type="Google" id="ProtNLM"/>
    </source>
</evidence>
<reference evidence="2 3" key="1">
    <citation type="submission" date="2014-10" db="EMBL/GenBank/DDBJ databases">
        <title>Draft genome of the hookworm Ancylostoma caninum.</title>
        <authorList>
            <person name="Mitreva M."/>
        </authorList>
    </citation>
    <scope>NUCLEOTIDE SEQUENCE [LARGE SCALE GENOMIC DNA]</scope>
    <source>
        <strain evidence="2 3">Baltimore</strain>
    </source>
</reference>
<sequence>MLSVDILAAFCLFPMILGSAPKCEDEQLAFPEGEHIKTVVVKEILEKMSSKPSYDCALQSDAQVSFDLLDEAGDFKSVDMDMSKSREQFVKQAVENWSQKLKTMSSTKFGCTYTQRDHEGKPTKRLLGCLFA</sequence>
<evidence type="ECO:0000313" key="2">
    <source>
        <dbReference type="EMBL" id="RCN30447.1"/>
    </source>
</evidence>
<evidence type="ECO:0000256" key="1">
    <source>
        <dbReference type="SAM" id="SignalP"/>
    </source>
</evidence>
<gene>
    <name evidence="2" type="ORF">ANCCAN_23778</name>
</gene>
<keyword evidence="1" id="KW-0732">Signal</keyword>
<comment type="caution">
    <text evidence="2">The sequence shown here is derived from an EMBL/GenBank/DDBJ whole genome shotgun (WGS) entry which is preliminary data.</text>
</comment>
<dbReference type="InterPro" id="IPR035109">
    <property type="entry name" value="ASPR"/>
</dbReference>
<proteinExistence type="predicted"/>
<feature type="signal peptide" evidence="1">
    <location>
        <begin position="1"/>
        <end position="18"/>
    </location>
</feature>
<dbReference type="Pfam" id="PF17641">
    <property type="entry name" value="ASPRs"/>
    <property type="match status" value="1"/>
</dbReference>
<dbReference type="OrthoDB" id="5882748at2759"/>
<dbReference type="AlphaFoldDB" id="A0A368FJV8"/>
<feature type="chain" id="PRO_5017017510" description="SCP domain-containing protein" evidence="1">
    <location>
        <begin position="19"/>
        <end position="132"/>
    </location>
</feature>
<evidence type="ECO:0000313" key="3">
    <source>
        <dbReference type="Proteomes" id="UP000252519"/>
    </source>
</evidence>
<dbReference type="Proteomes" id="UP000252519">
    <property type="component" value="Unassembled WGS sequence"/>
</dbReference>
<dbReference type="EMBL" id="JOJR01001554">
    <property type="protein sequence ID" value="RCN30447.1"/>
    <property type="molecule type" value="Genomic_DNA"/>
</dbReference>
<name>A0A368FJV8_ANCCA</name>
<organism evidence="2 3">
    <name type="scientific">Ancylostoma caninum</name>
    <name type="common">Dog hookworm</name>
    <dbReference type="NCBI Taxonomy" id="29170"/>
    <lineage>
        <taxon>Eukaryota</taxon>
        <taxon>Metazoa</taxon>
        <taxon>Ecdysozoa</taxon>
        <taxon>Nematoda</taxon>
        <taxon>Chromadorea</taxon>
        <taxon>Rhabditida</taxon>
        <taxon>Rhabditina</taxon>
        <taxon>Rhabditomorpha</taxon>
        <taxon>Strongyloidea</taxon>
        <taxon>Ancylostomatidae</taxon>
        <taxon>Ancylostomatinae</taxon>
        <taxon>Ancylostoma</taxon>
    </lineage>
</organism>
<accession>A0A368FJV8</accession>
<keyword evidence="3" id="KW-1185">Reference proteome</keyword>
<protein>
    <recommendedName>
        <fullName evidence="4">SCP domain-containing protein</fullName>
    </recommendedName>
</protein>